<keyword evidence="3 6" id="KW-0812">Transmembrane</keyword>
<feature type="transmembrane region" description="Helical" evidence="6">
    <location>
        <begin position="74"/>
        <end position="91"/>
    </location>
</feature>
<keyword evidence="2" id="KW-1003">Cell membrane</keyword>
<keyword evidence="8" id="KW-1185">Reference proteome</keyword>
<dbReference type="RefSeq" id="WP_091232610.1">
    <property type="nucleotide sequence ID" value="NZ_FNBG01000019.1"/>
</dbReference>
<feature type="transmembrane region" description="Helical" evidence="6">
    <location>
        <begin position="35"/>
        <end position="53"/>
    </location>
</feature>
<dbReference type="Pfam" id="PF03899">
    <property type="entry name" value="ATP-synt_I"/>
    <property type="match status" value="1"/>
</dbReference>
<evidence type="ECO:0000256" key="2">
    <source>
        <dbReference type="ARBA" id="ARBA00022475"/>
    </source>
</evidence>
<keyword evidence="4 6" id="KW-1133">Transmembrane helix</keyword>
<evidence type="ECO:0000256" key="6">
    <source>
        <dbReference type="SAM" id="Phobius"/>
    </source>
</evidence>
<organism evidence="7 8">
    <name type="scientific">Fontibacillus panacisegetis</name>
    <dbReference type="NCBI Taxonomy" id="670482"/>
    <lineage>
        <taxon>Bacteria</taxon>
        <taxon>Bacillati</taxon>
        <taxon>Bacillota</taxon>
        <taxon>Bacilli</taxon>
        <taxon>Bacillales</taxon>
        <taxon>Paenibacillaceae</taxon>
        <taxon>Fontibacillus</taxon>
    </lineage>
</organism>
<dbReference type="STRING" id="670482.SAMN04488542_11954"/>
<comment type="subcellular location">
    <subcellularLocation>
        <location evidence="1">Cell membrane</location>
        <topology evidence="1">Multi-pass membrane protein</topology>
    </subcellularLocation>
</comment>
<proteinExistence type="predicted"/>
<reference evidence="7 8" key="1">
    <citation type="submission" date="2016-10" db="EMBL/GenBank/DDBJ databases">
        <authorList>
            <person name="de Groot N.N."/>
        </authorList>
    </citation>
    <scope>NUCLEOTIDE SEQUENCE [LARGE SCALE GENOMIC DNA]</scope>
    <source>
        <strain evidence="7 8">DSM 28129</strain>
    </source>
</reference>
<evidence type="ECO:0000256" key="3">
    <source>
        <dbReference type="ARBA" id="ARBA00022692"/>
    </source>
</evidence>
<evidence type="ECO:0000256" key="5">
    <source>
        <dbReference type="ARBA" id="ARBA00023136"/>
    </source>
</evidence>
<protein>
    <submittedName>
        <fullName evidence="7">ATP synthase I chain</fullName>
    </submittedName>
</protein>
<dbReference type="GO" id="GO:0005886">
    <property type="term" value="C:plasma membrane"/>
    <property type="evidence" value="ECO:0007669"/>
    <property type="project" value="UniProtKB-SubCell"/>
</dbReference>
<dbReference type="Proteomes" id="UP000198972">
    <property type="component" value="Unassembled WGS sequence"/>
</dbReference>
<dbReference type="PANTHER" id="PTHR40035:SF1">
    <property type="entry name" value="ATP SYNTHASE PROTEIN I"/>
    <property type="match status" value="1"/>
</dbReference>
<evidence type="ECO:0000313" key="8">
    <source>
        <dbReference type="Proteomes" id="UP000198972"/>
    </source>
</evidence>
<dbReference type="InterPro" id="IPR005598">
    <property type="entry name" value="ATP_synth_I"/>
</dbReference>
<keyword evidence="5 6" id="KW-0472">Membrane</keyword>
<name>A0A1G7PP35_9BACL</name>
<dbReference type="PANTHER" id="PTHR40035">
    <property type="entry name" value="ATP SYNTHASE PROTEIN I"/>
    <property type="match status" value="1"/>
</dbReference>
<dbReference type="OrthoDB" id="2678639at2"/>
<evidence type="ECO:0000256" key="1">
    <source>
        <dbReference type="ARBA" id="ARBA00004651"/>
    </source>
</evidence>
<evidence type="ECO:0000256" key="4">
    <source>
        <dbReference type="ARBA" id="ARBA00022989"/>
    </source>
</evidence>
<sequence>MDELAKYSRALTVGTLGFLMLCFLGGALLPEYQSIALGMALGGGVSWFNAYYLGRKVRQVSEAAIAGNSKRLSMGFLTRTAMAVLSVYVAMKYPQHFNLYAVAGSLAFAQLFLLFVGIRFSRNS</sequence>
<dbReference type="AlphaFoldDB" id="A0A1G7PP35"/>
<accession>A0A1G7PP35</accession>
<gene>
    <name evidence="7" type="ORF">SAMN04488542_11954</name>
</gene>
<dbReference type="EMBL" id="FNBG01000019">
    <property type="protein sequence ID" value="SDF88031.1"/>
    <property type="molecule type" value="Genomic_DNA"/>
</dbReference>
<feature type="transmembrane region" description="Helical" evidence="6">
    <location>
        <begin position="7"/>
        <end position="29"/>
    </location>
</feature>
<dbReference type="InterPro" id="IPR039072">
    <property type="entry name" value="ATP_synth_I_Bacilli"/>
</dbReference>
<feature type="transmembrane region" description="Helical" evidence="6">
    <location>
        <begin position="97"/>
        <end position="118"/>
    </location>
</feature>
<evidence type="ECO:0000313" key="7">
    <source>
        <dbReference type="EMBL" id="SDF88031.1"/>
    </source>
</evidence>